<accession>A0ABU6AUZ0</accession>
<dbReference type="EMBL" id="JAYKYQ010000005">
    <property type="protein sequence ID" value="MEB3511196.1"/>
    <property type="molecule type" value="Genomic_DNA"/>
</dbReference>
<dbReference type="SUPFAM" id="SSF46785">
    <property type="entry name" value="Winged helix' DNA-binding domain"/>
    <property type="match status" value="1"/>
</dbReference>
<dbReference type="InterPro" id="IPR011991">
    <property type="entry name" value="ArsR-like_HTH"/>
</dbReference>
<dbReference type="CDD" id="cd00090">
    <property type="entry name" value="HTH_ARSR"/>
    <property type="match status" value="1"/>
</dbReference>
<dbReference type="Gene3D" id="1.10.10.10">
    <property type="entry name" value="Winged helix-like DNA-binding domain superfamily/Winged helix DNA-binding domain"/>
    <property type="match status" value="1"/>
</dbReference>
<dbReference type="Proteomes" id="UP001348098">
    <property type="component" value="Unassembled WGS sequence"/>
</dbReference>
<evidence type="ECO:0000313" key="5">
    <source>
        <dbReference type="EMBL" id="MEB3511196.1"/>
    </source>
</evidence>
<gene>
    <name evidence="5" type="ORF">U3653_14300</name>
</gene>
<evidence type="ECO:0000313" key="6">
    <source>
        <dbReference type="Proteomes" id="UP001348098"/>
    </source>
</evidence>
<keyword evidence="3" id="KW-0804">Transcription</keyword>
<proteinExistence type="predicted"/>
<reference evidence="5 6" key="1">
    <citation type="submission" date="2023-12" db="EMBL/GenBank/DDBJ databases">
        <title>novel species in genus Nocarida.</title>
        <authorList>
            <person name="Li Z."/>
        </authorList>
    </citation>
    <scope>NUCLEOTIDE SEQUENCE [LARGE SCALE GENOMIC DNA]</scope>
    <source>
        <strain evidence="5 6">CDC186</strain>
    </source>
</reference>
<evidence type="ECO:0000256" key="1">
    <source>
        <dbReference type="ARBA" id="ARBA00023015"/>
    </source>
</evidence>
<dbReference type="PROSITE" id="PS51118">
    <property type="entry name" value="HTH_HXLR"/>
    <property type="match status" value="1"/>
</dbReference>
<dbReference type="RefSeq" id="WP_195080115.1">
    <property type="nucleotide sequence ID" value="NZ_JAYESH010000002.1"/>
</dbReference>
<sequence length="144" mass="15966">MDTVCDRPAAGNLVDNYLHHCPAREVLTVLADKWVMLVLGVLRGHDGPIRFNELRRRLDGITQKMLTRTLRDLEREGLVRRAVYPTVPPRVEYSLTEMGASIGAITHAMGVWAVEHQDRILAARADFDARAAAVPEPVTSGGSR</sequence>
<dbReference type="PANTHER" id="PTHR33204:SF39">
    <property type="entry name" value="TRANSCRIPTIONAL REGULATORY PROTEIN"/>
    <property type="match status" value="1"/>
</dbReference>
<keyword evidence="2" id="KW-0238">DNA-binding</keyword>
<dbReference type="Pfam" id="PF01638">
    <property type="entry name" value="HxlR"/>
    <property type="match status" value="1"/>
</dbReference>
<feature type="domain" description="HTH hxlR-type" evidence="4">
    <location>
        <begin position="21"/>
        <end position="121"/>
    </location>
</feature>
<evidence type="ECO:0000256" key="3">
    <source>
        <dbReference type="ARBA" id="ARBA00023163"/>
    </source>
</evidence>
<dbReference type="InterPro" id="IPR036390">
    <property type="entry name" value="WH_DNA-bd_sf"/>
</dbReference>
<keyword evidence="6" id="KW-1185">Reference proteome</keyword>
<name>A0ABU6AUZ0_9NOCA</name>
<dbReference type="InterPro" id="IPR036388">
    <property type="entry name" value="WH-like_DNA-bd_sf"/>
</dbReference>
<comment type="caution">
    <text evidence="5">The sequence shown here is derived from an EMBL/GenBank/DDBJ whole genome shotgun (WGS) entry which is preliminary data.</text>
</comment>
<dbReference type="InterPro" id="IPR002577">
    <property type="entry name" value="HTH_HxlR"/>
</dbReference>
<dbReference type="PANTHER" id="PTHR33204">
    <property type="entry name" value="TRANSCRIPTIONAL REGULATOR, MARR FAMILY"/>
    <property type="match status" value="1"/>
</dbReference>
<evidence type="ECO:0000259" key="4">
    <source>
        <dbReference type="PROSITE" id="PS51118"/>
    </source>
</evidence>
<organism evidence="5 6">
    <name type="scientific">Nocardia implantans</name>
    <dbReference type="NCBI Taxonomy" id="3108168"/>
    <lineage>
        <taxon>Bacteria</taxon>
        <taxon>Bacillati</taxon>
        <taxon>Actinomycetota</taxon>
        <taxon>Actinomycetes</taxon>
        <taxon>Mycobacteriales</taxon>
        <taxon>Nocardiaceae</taxon>
        <taxon>Nocardia</taxon>
    </lineage>
</organism>
<protein>
    <submittedName>
        <fullName evidence="5">Helix-turn-helix domain-containing protein</fullName>
    </submittedName>
</protein>
<evidence type="ECO:0000256" key="2">
    <source>
        <dbReference type="ARBA" id="ARBA00023125"/>
    </source>
</evidence>
<keyword evidence="1" id="KW-0805">Transcription regulation</keyword>